<dbReference type="SUPFAM" id="SSF81383">
    <property type="entry name" value="F-box domain"/>
    <property type="match status" value="1"/>
</dbReference>
<proteinExistence type="predicted"/>
<gene>
    <name evidence="1" type="ORF">CAMP_LOCUS17289</name>
</gene>
<protein>
    <recommendedName>
        <fullName evidence="3">F-box domain-containing protein</fullName>
    </recommendedName>
</protein>
<sequence length="292" mass="34620">MSNSSSTPQIKMPNECFAAIFQYLDKEDEKAVRKVCPQFNMVYEEWKHLMPGPSCNVTIEYYNGELKFYITSLERGSTTKTVTLSEWRNEFLNAKCRKMSIRTDRNMPADLMNQLFICQSILKMEFYGRQLDEELLKKLSPLVNDHIRAVVVKLKPEMEEVRKLKDITVVDKIEHFYDLVKVMETVSKIHIWTDWTILGRNLTIIRSLKERMQCLPNWTFELDDHGKDVDYRKIYKDFKDIINDIFGYTVYCYFQRICDGFDANRTIYVNCERLTIDEYEISDNEEEGSSDN</sequence>
<organism evidence="1 2">
    <name type="scientific">Caenorhabditis angaria</name>
    <dbReference type="NCBI Taxonomy" id="860376"/>
    <lineage>
        <taxon>Eukaryota</taxon>
        <taxon>Metazoa</taxon>
        <taxon>Ecdysozoa</taxon>
        <taxon>Nematoda</taxon>
        <taxon>Chromadorea</taxon>
        <taxon>Rhabditida</taxon>
        <taxon>Rhabditina</taxon>
        <taxon>Rhabditomorpha</taxon>
        <taxon>Rhabditoidea</taxon>
        <taxon>Rhabditidae</taxon>
        <taxon>Peloderinae</taxon>
        <taxon>Caenorhabditis</taxon>
    </lineage>
</organism>
<accession>A0A9P1J1N8</accession>
<keyword evidence="2" id="KW-1185">Reference proteome</keyword>
<name>A0A9P1J1N8_9PELO</name>
<evidence type="ECO:0000313" key="2">
    <source>
        <dbReference type="Proteomes" id="UP001152747"/>
    </source>
</evidence>
<comment type="caution">
    <text evidence="1">The sequence shown here is derived from an EMBL/GenBank/DDBJ whole genome shotgun (WGS) entry which is preliminary data.</text>
</comment>
<evidence type="ECO:0000313" key="1">
    <source>
        <dbReference type="EMBL" id="CAI5454652.1"/>
    </source>
</evidence>
<dbReference type="InterPro" id="IPR036047">
    <property type="entry name" value="F-box-like_dom_sf"/>
</dbReference>
<evidence type="ECO:0008006" key="3">
    <source>
        <dbReference type="Google" id="ProtNLM"/>
    </source>
</evidence>
<reference evidence="1" key="1">
    <citation type="submission" date="2022-11" db="EMBL/GenBank/DDBJ databases">
        <authorList>
            <person name="Kikuchi T."/>
        </authorList>
    </citation>
    <scope>NUCLEOTIDE SEQUENCE</scope>
    <source>
        <strain evidence="1">PS1010</strain>
    </source>
</reference>
<dbReference type="EMBL" id="CANHGI010000006">
    <property type="protein sequence ID" value="CAI5454652.1"/>
    <property type="molecule type" value="Genomic_DNA"/>
</dbReference>
<dbReference type="Proteomes" id="UP001152747">
    <property type="component" value="Unassembled WGS sequence"/>
</dbReference>
<dbReference type="AlphaFoldDB" id="A0A9P1J1N8"/>